<organism evidence="1 2">
    <name type="scientific">Sphingobacterium populi</name>
    <dbReference type="NCBI Taxonomy" id="1812824"/>
    <lineage>
        <taxon>Bacteria</taxon>
        <taxon>Pseudomonadati</taxon>
        <taxon>Bacteroidota</taxon>
        <taxon>Sphingobacteriia</taxon>
        <taxon>Sphingobacteriales</taxon>
        <taxon>Sphingobacteriaceae</taxon>
        <taxon>Sphingobacterium</taxon>
    </lineage>
</organism>
<gene>
    <name evidence="1" type="ORF">ACFSQ6_03230</name>
</gene>
<reference evidence="2" key="1">
    <citation type="journal article" date="2019" name="Int. J. Syst. Evol. Microbiol.">
        <title>The Global Catalogue of Microorganisms (GCM) 10K type strain sequencing project: providing services to taxonomists for standard genome sequencing and annotation.</title>
        <authorList>
            <consortium name="The Broad Institute Genomics Platform"/>
            <consortium name="The Broad Institute Genome Sequencing Center for Infectious Disease"/>
            <person name="Wu L."/>
            <person name="Ma J."/>
        </authorList>
    </citation>
    <scope>NUCLEOTIDE SEQUENCE [LARGE SCALE GENOMIC DNA]</scope>
    <source>
        <strain evidence="2">KCTC 42247</strain>
    </source>
</reference>
<dbReference type="EMBL" id="JBHUMB010000005">
    <property type="protein sequence ID" value="MFD2742398.1"/>
    <property type="molecule type" value="Genomic_DNA"/>
</dbReference>
<proteinExistence type="predicted"/>
<comment type="caution">
    <text evidence="1">The sequence shown here is derived from an EMBL/GenBank/DDBJ whole genome shotgun (WGS) entry which is preliminary data.</text>
</comment>
<name>A0ABW5U8Z1_9SPHI</name>
<accession>A0ABW5U8Z1</accession>
<protein>
    <submittedName>
        <fullName evidence="1">Uncharacterized protein</fullName>
    </submittedName>
</protein>
<dbReference type="RefSeq" id="WP_156472458.1">
    <property type="nucleotide sequence ID" value="NZ_JBHUMB010000005.1"/>
</dbReference>
<evidence type="ECO:0000313" key="2">
    <source>
        <dbReference type="Proteomes" id="UP001597418"/>
    </source>
</evidence>
<evidence type="ECO:0000313" key="1">
    <source>
        <dbReference type="EMBL" id="MFD2742398.1"/>
    </source>
</evidence>
<dbReference type="Proteomes" id="UP001597418">
    <property type="component" value="Unassembled WGS sequence"/>
</dbReference>
<sequence length="174" mass="20008">MTNTSISKAQTSNIDSNDFFDTAVNNHNQIFPYSGIPSAIEMVLKDRNAVDQDFYELQNDWQNKKDGSFRDFDQKKLYGITFIQKFTEPRDANFPIDSLFQTIEEELKFGRKVIISLQGNMGWSIFVVCKQTADGEFTSYSKDGSHTLIIRNTKEIVERSNGTEIMTYRLSTDL</sequence>
<keyword evidence="2" id="KW-1185">Reference proteome</keyword>